<keyword evidence="1 3" id="KW-0413">Isomerase</keyword>
<feature type="domain" description="Xylose isomerase-like TIM barrel" evidence="2">
    <location>
        <begin position="45"/>
        <end position="253"/>
    </location>
</feature>
<dbReference type="GO" id="GO:0016853">
    <property type="term" value="F:isomerase activity"/>
    <property type="evidence" value="ECO:0007669"/>
    <property type="project" value="UniProtKB-KW"/>
</dbReference>
<dbReference type="Pfam" id="PF01261">
    <property type="entry name" value="AP_endonuc_2"/>
    <property type="match status" value="1"/>
</dbReference>
<evidence type="ECO:0000313" key="4">
    <source>
        <dbReference type="Proteomes" id="UP000199476"/>
    </source>
</evidence>
<dbReference type="Proteomes" id="UP000199476">
    <property type="component" value="Unassembled WGS sequence"/>
</dbReference>
<organism evidence="3 4">
    <name type="scientific">Halarsenatibacter silvermanii</name>
    <dbReference type="NCBI Taxonomy" id="321763"/>
    <lineage>
        <taxon>Bacteria</taxon>
        <taxon>Bacillati</taxon>
        <taxon>Bacillota</taxon>
        <taxon>Clostridia</taxon>
        <taxon>Halanaerobiales</taxon>
        <taxon>Halarsenatibacteraceae</taxon>
        <taxon>Halarsenatibacter</taxon>
    </lineage>
</organism>
<dbReference type="Gene3D" id="3.20.20.150">
    <property type="entry name" value="Divalent-metal-dependent TIM barrel enzymes"/>
    <property type="match status" value="1"/>
</dbReference>
<reference evidence="3 4" key="1">
    <citation type="submission" date="2016-10" db="EMBL/GenBank/DDBJ databases">
        <authorList>
            <person name="de Groot N.N."/>
        </authorList>
    </citation>
    <scope>NUCLEOTIDE SEQUENCE [LARGE SCALE GENOMIC DNA]</scope>
    <source>
        <strain evidence="3 4">SLAS-1</strain>
    </source>
</reference>
<dbReference type="SUPFAM" id="SSF51658">
    <property type="entry name" value="Xylose isomerase-like"/>
    <property type="match status" value="1"/>
</dbReference>
<dbReference type="EMBL" id="FNGO01000030">
    <property type="protein sequence ID" value="SDM37412.1"/>
    <property type="molecule type" value="Genomic_DNA"/>
</dbReference>
<proteinExistence type="predicted"/>
<gene>
    <name evidence="3" type="ORF">SAMN04488692_13017</name>
</gene>
<dbReference type="InterPro" id="IPR013022">
    <property type="entry name" value="Xyl_isomerase-like_TIM-brl"/>
</dbReference>
<dbReference type="RefSeq" id="WP_089761991.1">
    <property type="nucleotide sequence ID" value="NZ_FNGO01000030.1"/>
</dbReference>
<dbReference type="PANTHER" id="PTHR43489:SF7">
    <property type="entry name" value="3-DEHYDRO-D-GULOSIDE 4-EPIMERASE-RELATED"/>
    <property type="match status" value="1"/>
</dbReference>
<dbReference type="OrthoDB" id="9801960at2"/>
<protein>
    <submittedName>
        <fullName evidence="3">Sugar phosphate isomerase/epimerase</fullName>
    </submittedName>
</protein>
<accession>A0A1G9SPR9</accession>
<sequence>MAEVLIQPLYFKLKSYRKFAEDRGLKFEIVDFAIPYNLDDESQFYQIYKTYQQNCPDELIASFHGVFNDMRLGSADPKIREVVKNRLEFNCKTASKLGANRIIFHTNYIPQIKHEMYREQWLQENANFFERMMKKYGLEILLENVFDRSPDLLKRLIGRINSPDFGVCLDTGHLNLHSRSQIWEWITVLRNNIKEIHYSDNRGEVDSHSAIGTGNINWQRLNLVLNRFDLSPSVVLEVGFDDLTPIKRSLAYLSSAGIYPQVN</sequence>
<dbReference type="AlphaFoldDB" id="A0A1G9SPR9"/>
<dbReference type="PANTHER" id="PTHR43489">
    <property type="entry name" value="ISOMERASE"/>
    <property type="match status" value="1"/>
</dbReference>
<dbReference type="InterPro" id="IPR036237">
    <property type="entry name" value="Xyl_isomerase-like_sf"/>
</dbReference>
<evidence type="ECO:0000259" key="2">
    <source>
        <dbReference type="Pfam" id="PF01261"/>
    </source>
</evidence>
<dbReference type="STRING" id="321763.SAMN04488692_13017"/>
<dbReference type="InterPro" id="IPR050417">
    <property type="entry name" value="Sugar_Epim/Isomerase"/>
</dbReference>
<evidence type="ECO:0000313" key="3">
    <source>
        <dbReference type="EMBL" id="SDM37412.1"/>
    </source>
</evidence>
<name>A0A1G9SPR9_9FIRM</name>
<evidence type="ECO:0000256" key="1">
    <source>
        <dbReference type="ARBA" id="ARBA00023235"/>
    </source>
</evidence>
<keyword evidence="4" id="KW-1185">Reference proteome</keyword>